<keyword evidence="1" id="KW-0496">Mitochondrion</keyword>
<evidence type="ECO:0000313" key="1">
    <source>
        <dbReference type="EMBL" id="QDA23241.1"/>
    </source>
</evidence>
<name>A0A4Y5SHT9_9AGAM</name>
<sequence length="105" mass="12727">MIIIKMNNMNKFNQSNLLTPDIWNHYTISYKNKLLTNSRLKHSLLKFLKEITTKIENKMVILLLIIEYSDNTLVTLSNIQKVNYNEFKILFELFKEYINLEKWRL</sequence>
<geneLocation type="mitochondrion" evidence="1"/>
<dbReference type="EMBL" id="MH794153">
    <property type="protein sequence ID" value="QDA23241.1"/>
    <property type="molecule type" value="Genomic_DNA"/>
</dbReference>
<accession>A0A4Y5SHT9</accession>
<dbReference type="GeneID" id="40487006"/>
<organism evidence="1">
    <name type="scientific">Rhizopogon vinicolor</name>
    <dbReference type="NCBI Taxonomy" id="80600"/>
    <lineage>
        <taxon>Eukaryota</taxon>
        <taxon>Fungi</taxon>
        <taxon>Dikarya</taxon>
        <taxon>Basidiomycota</taxon>
        <taxon>Agaricomycotina</taxon>
        <taxon>Agaricomycetes</taxon>
        <taxon>Agaricomycetidae</taxon>
        <taxon>Boletales</taxon>
        <taxon>Suillineae</taxon>
        <taxon>Rhizopogonaceae</taxon>
        <taxon>Rhizopogon</taxon>
    </lineage>
</organism>
<dbReference type="RefSeq" id="YP_009649326.1">
    <property type="nucleotide sequence ID" value="NC_042699.1"/>
</dbReference>
<reference evidence="1" key="1">
    <citation type="journal article" name="Int. J. Mol. Sci.">
        <title>Comparative Mitochondrial Genome Analysis of Two Ectomycorrhizal Fungi (Rhizopogon) Reveals Dynamic Changes of Intron and Phylogenetic Relationships of the Subphylum Agaricomycotina.</title>
        <authorList>
            <person name="Li Q."/>
            <person name="Ren Y."/>
            <person name="Shi X."/>
            <person name="Peng L."/>
            <person name="Zhao J."/>
            <person name="Song Y."/>
            <person name="Zhao G."/>
        </authorList>
    </citation>
    <scope>NUCLEOTIDE SEQUENCE</scope>
</reference>
<dbReference type="AlphaFoldDB" id="A0A4Y5SHT9"/>
<proteinExistence type="predicted"/>
<gene>
    <name evidence="1" type="primary">orf105</name>
</gene>
<protein>
    <submittedName>
        <fullName evidence="1">Uncharacterized protein</fullName>
    </submittedName>
</protein>